<name>A0A0D0UKE1_CRYGA</name>
<reference evidence="1" key="1">
    <citation type="submission" date="2015-01" db="EMBL/GenBank/DDBJ databases">
        <title>The Genome Sequence of Cryptococcus gattii CA1280.</title>
        <authorList>
            <consortium name="The Broad Institute Genomics Platform"/>
            <person name="Cuomo C."/>
            <person name="Litvintseva A."/>
            <person name="Chen Y."/>
            <person name="Heitman J."/>
            <person name="Sun S."/>
            <person name="Springer D."/>
            <person name="Dromer F."/>
            <person name="Young S."/>
            <person name="Zeng Q."/>
            <person name="Gargeya S."/>
            <person name="Abouelleil A."/>
            <person name="Alvarado L."/>
            <person name="Chapman S.B."/>
            <person name="Gainer-Dewar J."/>
            <person name="Goldberg J."/>
            <person name="Griggs A."/>
            <person name="Gujja S."/>
            <person name="Hansen M."/>
            <person name="Howarth C."/>
            <person name="Imamovic A."/>
            <person name="Larimer J."/>
            <person name="Murphy C."/>
            <person name="Naylor J."/>
            <person name="Pearson M."/>
            <person name="Priest M."/>
            <person name="Roberts A."/>
            <person name="Saif S."/>
            <person name="Shea T."/>
            <person name="Sykes S."/>
            <person name="Wortman J."/>
            <person name="Nusbaum C."/>
            <person name="Birren B."/>
        </authorList>
    </citation>
    <scope>NUCLEOTIDE SEQUENCE [LARGE SCALE GENOMIC DNA]</scope>
    <source>
        <strain evidence="1">CA1280</strain>
    </source>
</reference>
<proteinExistence type="predicted"/>
<dbReference type="OrthoDB" id="191601at2759"/>
<gene>
    <name evidence="1" type="ORF">I312_01697</name>
</gene>
<sequence length="331" mass="36850">MCVTFFTLSQPGYKLILAFNRDEFLDRPTLPAHWHNFDSSSNLIPTLRKPNMFTDSCPREKKGNDDGARVLSGLDRGKAEGGTWLGISKDLKVALLTNIACIRPAPGVQPLSPPPSRGKLLREFLSPSLSTSSQLETQSYISSHFPTAGDYEGFNLLLFSLSPERSIGYLTNRPAPSTLDLTSSLCGGTDGQRKCVGLSNSPLDEKWPKVQQGEKNMEKSLREWEEKREGEDRLVERMFGVLSPSRPVTCEHDLTMSTTIPPVKLGADLFLNTDPHCTRARWKGTRTATVIIVMDSGETTYVERDIWVIGQDGDPKKGEGERRFKFVGEKK</sequence>
<dbReference type="GO" id="GO:0007030">
    <property type="term" value="P:Golgi organization"/>
    <property type="evidence" value="ECO:0007669"/>
    <property type="project" value="TreeGrafter"/>
</dbReference>
<accession>A0A0D0UKE1</accession>
<dbReference type="PANTHER" id="PTHR17985">
    <property type="entry name" value="SER/THR-RICH PROTEIN T10 IN DGCR REGION"/>
    <property type="match status" value="1"/>
</dbReference>
<evidence type="ECO:0000313" key="1">
    <source>
        <dbReference type="EMBL" id="KIR48628.1"/>
    </source>
</evidence>
<dbReference type="Pfam" id="PF05742">
    <property type="entry name" value="TANGO2"/>
    <property type="match status" value="2"/>
</dbReference>
<dbReference type="GO" id="GO:0009306">
    <property type="term" value="P:protein secretion"/>
    <property type="evidence" value="ECO:0007669"/>
    <property type="project" value="TreeGrafter"/>
</dbReference>
<dbReference type="HOGENOM" id="CLU_047037_0_1_1"/>
<evidence type="ECO:0008006" key="2">
    <source>
        <dbReference type="Google" id="ProtNLM"/>
    </source>
</evidence>
<dbReference type="AlphaFoldDB" id="A0A0D0UKE1"/>
<dbReference type="GO" id="GO:0005794">
    <property type="term" value="C:Golgi apparatus"/>
    <property type="evidence" value="ECO:0007669"/>
    <property type="project" value="TreeGrafter"/>
</dbReference>
<dbReference type="InterPro" id="IPR008551">
    <property type="entry name" value="TANGO2"/>
</dbReference>
<dbReference type="PANTHER" id="PTHR17985:SF8">
    <property type="entry name" value="TRANSPORT AND GOLGI ORGANIZATION PROTEIN 2 HOMOLOG"/>
    <property type="match status" value="1"/>
</dbReference>
<dbReference type="EMBL" id="KN847976">
    <property type="protein sequence ID" value="KIR48628.1"/>
    <property type="molecule type" value="Genomic_DNA"/>
</dbReference>
<organism evidence="1">
    <name type="scientific">Cryptococcus bacillisporus CA1280</name>
    <dbReference type="NCBI Taxonomy" id="1296109"/>
    <lineage>
        <taxon>Eukaryota</taxon>
        <taxon>Fungi</taxon>
        <taxon>Dikarya</taxon>
        <taxon>Basidiomycota</taxon>
        <taxon>Agaricomycotina</taxon>
        <taxon>Tremellomycetes</taxon>
        <taxon>Tremellales</taxon>
        <taxon>Cryptococcaceae</taxon>
        <taxon>Cryptococcus</taxon>
        <taxon>Cryptococcus gattii species complex</taxon>
    </lineage>
</organism>
<protein>
    <recommendedName>
        <fullName evidence="2">DUF833-domain-containing protein</fullName>
    </recommendedName>
</protein>